<feature type="chain" id="PRO_5046046317" evidence="1">
    <location>
        <begin position="36"/>
        <end position="598"/>
    </location>
</feature>
<sequence>MKTQTIAHRRAARAVAPAALALAVAAALWAPASHAFRFGSEEGLSGSFDSTLSFGLIGRTQSPGCQSIGNDSGGCNNGTNNELQARQGAGGYANADFNFTNFDDGSLNYKKGDIVSAVLKGTHDLSLKLPGGWSSLVRMTWFHDFKADDTRRTGVADEASGDVTLLDAWVAKSFSIGERNGKIKLGNQVISWGEDIFILGGVNQINAIDLQKFHVPGTQLKEIFIPAPMLSGSLGLSENLGVEAYYQFAWNGFKFDPAGTFFSTADVLGEGRRVAYVPTSIIEDVAGPGACAGLPNGRCGDASGLSDADAIAAGIAVPYLGTRKPRRAGQYGVNLRYNAEDIDTEFAFTYQRYHDKLPFLGFTGSPDGAVTGYFVAYGENKDLYAISANTKIANVAVGAELSYRPQDSVGVDPTVPSGSLAGAFDRNSVYDVGRHPGFVEEEKYQFHLTGFYTFSHNDPLGGLAKAIGASDGFILAEAAVTHYPGLDTSGRIPYFLPNYALPDKTSWGYVAEIGMNYPNAFGSGVTLTPQIDWYHDVSGTSPNAIPFVEGRKALTVSLFANYRDRWKGALQWVTFAGGGANNLMRDRDFVSASLSYSF</sequence>
<dbReference type="Proteomes" id="UP001595974">
    <property type="component" value="Unassembled WGS sequence"/>
</dbReference>
<dbReference type="InterPro" id="IPR010727">
    <property type="entry name" value="DUF1302"/>
</dbReference>
<proteinExistence type="predicted"/>
<keyword evidence="3" id="KW-1185">Reference proteome</keyword>
<feature type="signal peptide" evidence="1">
    <location>
        <begin position="1"/>
        <end position="35"/>
    </location>
</feature>
<name>A0ABW1AYE1_9RHOO</name>
<dbReference type="Pfam" id="PF06980">
    <property type="entry name" value="DUF1302"/>
    <property type="match status" value="1"/>
</dbReference>
<protein>
    <submittedName>
        <fullName evidence="2">DUF1302 domain-containing protein</fullName>
    </submittedName>
</protein>
<evidence type="ECO:0000313" key="2">
    <source>
        <dbReference type="EMBL" id="MFC5772355.1"/>
    </source>
</evidence>
<keyword evidence="1" id="KW-0732">Signal</keyword>
<evidence type="ECO:0000313" key="3">
    <source>
        <dbReference type="Proteomes" id="UP001595974"/>
    </source>
</evidence>
<organism evidence="2 3">
    <name type="scientific">Thauera sinica</name>
    <dbReference type="NCBI Taxonomy" id="2665146"/>
    <lineage>
        <taxon>Bacteria</taxon>
        <taxon>Pseudomonadati</taxon>
        <taxon>Pseudomonadota</taxon>
        <taxon>Betaproteobacteria</taxon>
        <taxon>Rhodocyclales</taxon>
        <taxon>Zoogloeaceae</taxon>
        <taxon>Thauera</taxon>
    </lineage>
</organism>
<reference evidence="3" key="1">
    <citation type="journal article" date="2019" name="Int. J. Syst. Evol. Microbiol.">
        <title>The Global Catalogue of Microorganisms (GCM) 10K type strain sequencing project: providing services to taxonomists for standard genome sequencing and annotation.</title>
        <authorList>
            <consortium name="The Broad Institute Genomics Platform"/>
            <consortium name="The Broad Institute Genome Sequencing Center for Infectious Disease"/>
            <person name="Wu L."/>
            <person name="Ma J."/>
        </authorList>
    </citation>
    <scope>NUCLEOTIDE SEQUENCE [LARGE SCALE GENOMIC DNA]</scope>
    <source>
        <strain evidence="3">SHR3</strain>
    </source>
</reference>
<evidence type="ECO:0000256" key="1">
    <source>
        <dbReference type="SAM" id="SignalP"/>
    </source>
</evidence>
<dbReference type="EMBL" id="JBHSOG010000116">
    <property type="protein sequence ID" value="MFC5772355.1"/>
    <property type="molecule type" value="Genomic_DNA"/>
</dbReference>
<accession>A0ABW1AYE1</accession>
<gene>
    <name evidence="2" type="ORF">ACFPTN_23490</name>
</gene>
<comment type="caution">
    <text evidence="2">The sequence shown here is derived from an EMBL/GenBank/DDBJ whole genome shotgun (WGS) entry which is preliminary data.</text>
</comment>
<dbReference type="RefSeq" id="WP_096444861.1">
    <property type="nucleotide sequence ID" value="NZ_JBHSOG010000116.1"/>
</dbReference>